<dbReference type="InterPro" id="IPR008269">
    <property type="entry name" value="Lon_proteolytic"/>
</dbReference>
<dbReference type="EC" id="3.4.21.53" evidence="1"/>
<keyword evidence="1" id="KW-0378">Hydrolase</keyword>
<keyword evidence="6" id="KW-1185">Reference proteome</keyword>
<comment type="catalytic activity">
    <reaction evidence="1">
        <text>Hydrolysis of proteins in presence of ATP.</text>
        <dbReference type="EC" id="3.4.21.53"/>
    </reaction>
</comment>
<feature type="region of interest" description="Disordered" evidence="2">
    <location>
        <begin position="1"/>
        <end position="28"/>
    </location>
</feature>
<comment type="caution">
    <text evidence="5">The sequence shown here is derived from an EMBL/GenBank/DDBJ whole genome shotgun (WGS) entry which is preliminary data.</text>
</comment>
<feature type="active site" evidence="1">
    <location>
        <position position="275"/>
    </location>
</feature>
<dbReference type="Pfam" id="PF05362">
    <property type="entry name" value="Lon_C"/>
    <property type="match status" value="1"/>
</dbReference>
<evidence type="ECO:0000313" key="6">
    <source>
        <dbReference type="Proteomes" id="UP000642107"/>
    </source>
</evidence>
<keyword evidence="1" id="KW-0645">Protease</keyword>
<dbReference type="InterPro" id="IPR014721">
    <property type="entry name" value="Ribsml_uS5_D2-typ_fold_subgr"/>
</dbReference>
<keyword evidence="3" id="KW-1133">Transmembrane helix</keyword>
<dbReference type="EMBL" id="JACZDF010000001">
    <property type="protein sequence ID" value="MBD9698356.1"/>
    <property type="molecule type" value="Genomic_DNA"/>
</dbReference>
<reference evidence="5 6" key="1">
    <citation type="submission" date="2020-09" db="EMBL/GenBank/DDBJ databases">
        <title>Flavimobilis rhizosphaerae sp. nov., isolated from rhizosphere soil of Spartina alterniflora.</title>
        <authorList>
            <person name="Hanqin C."/>
        </authorList>
    </citation>
    <scope>NUCLEOTIDE SEQUENCE [LARGE SCALE GENOMIC DNA]</scope>
    <source>
        <strain evidence="5 6">GY 10621</strain>
    </source>
</reference>
<dbReference type="Pfam" id="PF13180">
    <property type="entry name" value="PDZ_2"/>
    <property type="match status" value="1"/>
</dbReference>
<dbReference type="SUPFAM" id="SSF54211">
    <property type="entry name" value="Ribosomal protein S5 domain 2-like"/>
    <property type="match status" value="1"/>
</dbReference>
<gene>
    <name evidence="5" type="ORF">IGS67_02455</name>
</gene>
<protein>
    <recommendedName>
        <fullName evidence="1">endopeptidase La</fullName>
        <ecNumber evidence="1">3.4.21.53</ecNumber>
    </recommendedName>
</protein>
<proteinExistence type="inferred from homology"/>
<evidence type="ECO:0000256" key="1">
    <source>
        <dbReference type="PROSITE-ProRule" id="PRU01122"/>
    </source>
</evidence>
<organism evidence="5 6">
    <name type="scientific">Flavimobilis rhizosphaerae</name>
    <dbReference type="NCBI Taxonomy" id="2775421"/>
    <lineage>
        <taxon>Bacteria</taxon>
        <taxon>Bacillati</taxon>
        <taxon>Actinomycetota</taxon>
        <taxon>Actinomycetes</taxon>
        <taxon>Micrococcales</taxon>
        <taxon>Jonesiaceae</taxon>
        <taxon>Flavimobilis</taxon>
    </lineage>
</organism>
<dbReference type="InterPro" id="IPR020568">
    <property type="entry name" value="Ribosomal_Su5_D2-typ_SF"/>
</dbReference>
<dbReference type="InterPro" id="IPR001478">
    <property type="entry name" value="PDZ"/>
</dbReference>
<dbReference type="RefSeq" id="WP_192277454.1">
    <property type="nucleotide sequence ID" value="NZ_JACZDF010000001.1"/>
</dbReference>
<dbReference type="SUPFAM" id="SSF50156">
    <property type="entry name" value="PDZ domain-like"/>
    <property type="match status" value="1"/>
</dbReference>
<keyword evidence="3" id="KW-0812">Transmembrane</keyword>
<sequence>MRHDTPLDELPEDDRSGAEPPQPPQPPLLTRRVLTQTIALVTAALAIAAMVALPTGYVVRMPGPTFDTLDTTGTPVIEVTGAETFPSAGQLRFTTVSALGNRDAHVPVLRLVRAWIDPDEGVYPVEALFPAGTTTEETTQQSQAEMVTSQESATVAALRALGRTVNETLTAVATDPEMKAQGVVEVGDVLLALDGTPITSFEHLGEMLDAVVPGSAVTLRVERAGTPTDLEVVTSPAPAGSQVGADRSYLGVSVDRSFETDPVVTMHIDDVGGPSAGMMFALAIMDMLTPVDETGGQIIAGTGTMSTDGNVGPIGGITYKMRGASDDGADWFLVPSGNCVEAAGHVPDGMTAVEVRTLEGAYDAVVAIGEGRGESLPTCS</sequence>
<feature type="domain" description="Lon proteolytic" evidence="4">
    <location>
        <begin position="270"/>
        <end position="368"/>
    </location>
</feature>
<evidence type="ECO:0000259" key="4">
    <source>
        <dbReference type="PROSITE" id="PS51786"/>
    </source>
</evidence>
<dbReference type="Proteomes" id="UP000642107">
    <property type="component" value="Unassembled WGS sequence"/>
</dbReference>
<keyword evidence="1" id="KW-0720">Serine protease</keyword>
<dbReference type="PROSITE" id="PS51786">
    <property type="entry name" value="LON_PROTEOLYTIC"/>
    <property type="match status" value="1"/>
</dbReference>
<feature type="transmembrane region" description="Helical" evidence="3">
    <location>
        <begin position="33"/>
        <end position="53"/>
    </location>
</feature>
<comment type="similarity">
    <text evidence="1">Belongs to the peptidase S16 family.</text>
</comment>
<name>A0ABR9DMJ9_9MICO</name>
<accession>A0ABR9DMJ9</accession>
<evidence type="ECO:0000256" key="2">
    <source>
        <dbReference type="SAM" id="MobiDB-lite"/>
    </source>
</evidence>
<dbReference type="InterPro" id="IPR036034">
    <property type="entry name" value="PDZ_sf"/>
</dbReference>
<dbReference type="Gene3D" id="3.30.230.10">
    <property type="match status" value="1"/>
</dbReference>
<evidence type="ECO:0000256" key="3">
    <source>
        <dbReference type="SAM" id="Phobius"/>
    </source>
</evidence>
<feature type="active site" evidence="1">
    <location>
        <position position="320"/>
    </location>
</feature>
<evidence type="ECO:0000313" key="5">
    <source>
        <dbReference type="EMBL" id="MBD9698356.1"/>
    </source>
</evidence>
<dbReference type="Gene3D" id="2.30.42.10">
    <property type="match status" value="1"/>
</dbReference>
<keyword evidence="3" id="KW-0472">Membrane</keyword>